<keyword evidence="2" id="KW-1185">Reference proteome</keyword>
<dbReference type="EMBL" id="CADCST010000071">
    <property type="protein sequence ID" value="CAA9196862.1"/>
    <property type="molecule type" value="Genomic_DNA"/>
</dbReference>
<comment type="caution">
    <text evidence="1">The sequence shown here is derived from an EMBL/GenBank/DDBJ whole genome shotgun (WGS) entry which is preliminary data.</text>
</comment>
<protein>
    <submittedName>
        <fullName evidence="1">Uncharacterized protein</fullName>
    </submittedName>
</protein>
<dbReference type="Proteomes" id="UP000474567">
    <property type="component" value="Unassembled WGS sequence"/>
</dbReference>
<proteinExistence type="predicted"/>
<name>A0ABN7EH07_9FLAO</name>
<sequence length="34" mass="3906">MVNQKKTEKKLIFSVRVFKNIFIRNTISLGHGTG</sequence>
<evidence type="ECO:0000313" key="2">
    <source>
        <dbReference type="Proteomes" id="UP000474567"/>
    </source>
</evidence>
<gene>
    <name evidence="1" type="ORF">FLACOL7796_01350</name>
</gene>
<accession>A0ABN7EH07</accession>
<evidence type="ECO:0000313" key="1">
    <source>
        <dbReference type="EMBL" id="CAA9196862.1"/>
    </source>
</evidence>
<organism evidence="1 2">
    <name type="scientific">Flavobacterium collinsii</name>
    <dbReference type="NCBI Taxonomy" id="1114861"/>
    <lineage>
        <taxon>Bacteria</taxon>
        <taxon>Pseudomonadati</taxon>
        <taxon>Bacteroidota</taxon>
        <taxon>Flavobacteriia</taxon>
        <taxon>Flavobacteriales</taxon>
        <taxon>Flavobacteriaceae</taxon>
        <taxon>Flavobacterium</taxon>
    </lineage>
</organism>
<reference evidence="1 2" key="1">
    <citation type="submission" date="2020-02" db="EMBL/GenBank/DDBJ databases">
        <authorList>
            <person name="Criscuolo A."/>
        </authorList>
    </citation>
    <scope>NUCLEOTIDE SEQUENCE [LARGE SCALE GENOMIC DNA]</scope>
    <source>
        <strain evidence="1">CECT7796</strain>
    </source>
</reference>